<feature type="chain" id="PRO_5038983307" description="Tachylectin" evidence="1">
    <location>
        <begin position="22"/>
        <end position="477"/>
    </location>
</feature>
<dbReference type="RefSeq" id="WP_143736315.1">
    <property type="nucleotide sequence ID" value="NZ_FXAP01000001.1"/>
</dbReference>
<feature type="signal peptide" evidence="1">
    <location>
        <begin position="1"/>
        <end position="21"/>
    </location>
</feature>
<keyword evidence="1" id="KW-0732">Signal</keyword>
<evidence type="ECO:0000256" key="1">
    <source>
        <dbReference type="SAM" id="SignalP"/>
    </source>
</evidence>
<proteinExistence type="predicted"/>
<comment type="caution">
    <text evidence="2">The sequence shown here is derived from an EMBL/GenBank/DDBJ whole genome shotgun (WGS) entry which is preliminary data.</text>
</comment>
<dbReference type="Proteomes" id="UP000266915">
    <property type="component" value="Unassembled WGS sequence"/>
</dbReference>
<dbReference type="EMBL" id="RKHL01000001">
    <property type="protein sequence ID" value="ROR81257.1"/>
    <property type="molecule type" value="Genomic_DNA"/>
</dbReference>
<gene>
    <name evidence="2" type="ORF">EDD42_1313</name>
</gene>
<dbReference type="AlphaFoldDB" id="A0A3N2C177"/>
<reference evidence="2 3" key="1">
    <citation type="submission" date="2018-11" db="EMBL/GenBank/DDBJ databases">
        <title>Sequencing the genomes of 1000 actinobacteria strains.</title>
        <authorList>
            <person name="Klenk H.-P."/>
        </authorList>
    </citation>
    <scope>NUCLEOTIDE SEQUENCE [LARGE SCALE GENOMIC DNA]</scope>
    <source>
        <strain evidence="2 3">DSM 14012</strain>
    </source>
</reference>
<name>A0A3N2C177_9MICO</name>
<organism evidence="2 3">
    <name type="scientific">Plantibacter flavus</name>
    <dbReference type="NCBI Taxonomy" id="150123"/>
    <lineage>
        <taxon>Bacteria</taxon>
        <taxon>Bacillati</taxon>
        <taxon>Actinomycetota</taxon>
        <taxon>Actinomycetes</taxon>
        <taxon>Micrococcales</taxon>
        <taxon>Microbacteriaceae</taxon>
        <taxon>Plantibacter</taxon>
    </lineage>
</organism>
<evidence type="ECO:0008006" key="4">
    <source>
        <dbReference type="Google" id="ProtNLM"/>
    </source>
</evidence>
<keyword evidence="3" id="KW-1185">Reference proteome</keyword>
<sequence length="477" mass="49234">MKKLKLGRVVALAALVGLLAAGNPVGQISSASAATVSSDRQVLAQALMDGQAAGTFDSISSGVVDNIIAPVAAGQNPTIGCRVDTRILQVMVLTLQDYGSLTISDLNRSCPGVEQDPTCPTDYESPHCADPGLAVDVTSVGGTVLSGGTESIPFLQYLDQFVPVDTTVGQSLCGSGDVALTRITSRFDDFCNHIHVALPSTGDVLGSPTGGSGDYGAGTLFQVAGTAQGWSSGDTNLTLAPDALTSINMGGEWPRSYISQEGRLFEVTGDAAGWHVRDTGVPLNTTSMSVVDTGEEWPKIYATEGGILYEITATAATGWVKNSTEIGANGTVSAIYRTGVWGEVMLSEGGTLFHITADASGWHKASTGIPVGADISAAYLGGTWPQVMSADGGYIWQIYGDTSGWHKANTGILGAGQVSAVKVSGTWPQVVLNEGGQLFQVSATTAGWSKKPLDVAVGSVFSAVYMGGEWPQIMKVG</sequence>
<accession>A0A3N2C177</accession>
<evidence type="ECO:0000313" key="3">
    <source>
        <dbReference type="Proteomes" id="UP000266915"/>
    </source>
</evidence>
<evidence type="ECO:0000313" key="2">
    <source>
        <dbReference type="EMBL" id="ROR81257.1"/>
    </source>
</evidence>
<protein>
    <recommendedName>
        <fullName evidence="4">Tachylectin</fullName>
    </recommendedName>
</protein>